<keyword evidence="2" id="KW-1185">Reference proteome</keyword>
<evidence type="ECO:0000313" key="1">
    <source>
        <dbReference type="EMBL" id="MEO3690895.1"/>
    </source>
</evidence>
<evidence type="ECO:0000313" key="2">
    <source>
        <dbReference type="Proteomes" id="UP001495147"/>
    </source>
</evidence>
<dbReference type="Pfam" id="PF14106">
    <property type="entry name" value="DUF4279"/>
    <property type="match status" value="1"/>
</dbReference>
<dbReference type="Proteomes" id="UP001495147">
    <property type="component" value="Unassembled WGS sequence"/>
</dbReference>
<accession>A0ABV0FYA4</accession>
<comment type="caution">
    <text evidence="1">The sequence shown here is derived from an EMBL/GenBank/DDBJ whole genome shotgun (WGS) entry which is preliminary data.</text>
</comment>
<name>A0ABV0FYA4_9BURK</name>
<gene>
    <name evidence="1" type="ORF">ABDJ85_05390</name>
</gene>
<proteinExistence type="predicted"/>
<dbReference type="InterPro" id="IPR025459">
    <property type="entry name" value="DUF4279"/>
</dbReference>
<sequence length="138" mass="14926">MGSFKSSRACLRVIGDSLVPDEITAALGATPTKAQTLGEVLRLANGRERVARCGSWRLEAAEASPEDTNAQVLELLSQLSLDLSVWRDIAARFRLDLFCGWFMNDGNDGVVLAPETLLALGERGIALSLDIYAPYADE</sequence>
<protein>
    <submittedName>
        <fullName evidence="1">DUF4279 domain-containing protein</fullName>
    </submittedName>
</protein>
<dbReference type="EMBL" id="JBDPZD010000001">
    <property type="protein sequence ID" value="MEO3690895.1"/>
    <property type="molecule type" value="Genomic_DNA"/>
</dbReference>
<reference evidence="1 2" key="1">
    <citation type="submission" date="2024-05" db="EMBL/GenBank/DDBJ databases">
        <title>Roseateles sp. DJS-2-20 16S ribosomal RNA gene Genome sequencing and assembly.</title>
        <authorList>
            <person name="Woo H."/>
        </authorList>
    </citation>
    <scope>NUCLEOTIDE SEQUENCE [LARGE SCALE GENOMIC DNA]</scope>
    <source>
        <strain evidence="1 2">DJS-2-20</strain>
    </source>
</reference>
<dbReference type="RefSeq" id="WP_347703712.1">
    <property type="nucleotide sequence ID" value="NZ_JBDPZD010000001.1"/>
</dbReference>
<organism evidence="1 2">
    <name type="scientific">Roseateles paludis</name>
    <dbReference type="NCBI Taxonomy" id="3145238"/>
    <lineage>
        <taxon>Bacteria</taxon>
        <taxon>Pseudomonadati</taxon>
        <taxon>Pseudomonadota</taxon>
        <taxon>Betaproteobacteria</taxon>
        <taxon>Burkholderiales</taxon>
        <taxon>Sphaerotilaceae</taxon>
        <taxon>Roseateles</taxon>
    </lineage>
</organism>